<sequence length="95" mass="10724">MGASINCFLIFLLYLFSFHVHSNAASSQAISDTQTLRQLISDKDNNWAFVVDPSSDSSWISVGTRDPGGLLQWRAYVDRGRGSLLRWRAYVDQLL</sequence>
<protein>
    <submittedName>
        <fullName evidence="2">Uncharacterized protein</fullName>
    </submittedName>
</protein>
<dbReference type="Proteomes" id="UP000685013">
    <property type="component" value="Chromosome 15"/>
</dbReference>
<evidence type="ECO:0000256" key="1">
    <source>
        <dbReference type="SAM" id="SignalP"/>
    </source>
</evidence>
<dbReference type="EMBL" id="JAGKQH010000015">
    <property type="protein sequence ID" value="KAG6579490.1"/>
    <property type="molecule type" value="Genomic_DNA"/>
</dbReference>
<evidence type="ECO:0000313" key="2">
    <source>
        <dbReference type="EMBL" id="KAG6579490.1"/>
    </source>
</evidence>
<accession>A0AAV6MF00</accession>
<feature type="chain" id="PRO_5043574325" evidence="1">
    <location>
        <begin position="25"/>
        <end position="95"/>
    </location>
</feature>
<proteinExistence type="predicted"/>
<dbReference type="AlphaFoldDB" id="A0AAV6MF00"/>
<organism evidence="2 3">
    <name type="scientific">Cucurbita argyrosperma subsp. sororia</name>
    <dbReference type="NCBI Taxonomy" id="37648"/>
    <lineage>
        <taxon>Eukaryota</taxon>
        <taxon>Viridiplantae</taxon>
        <taxon>Streptophyta</taxon>
        <taxon>Embryophyta</taxon>
        <taxon>Tracheophyta</taxon>
        <taxon>Spermatophyta</taxon>
        <taxon>Magnoliopsida</taxon>
        <taxon>eudicotyledons</taxon>
        <taxon>Gunneridae</taxon>
        <taxon>Pentapetalae</taxon>
        <taxon>rosids</taxon>
        <taxon>fabids</taxon>
        <taxon>Cucurbitales</taxon>
        <taxon>Cucurbitaceae</taxon>
        <taxon>Cucurbiteae</taxon>
        <taxon>Cucurbita</taxon>
    </lineage>
</organism>
<name>A0AAV6MF00_9ROSI</name>
<evidence type="ECO:0000313" key="3">
    <source>
        <dbReference type="Proteomes" id="UP000685013"/>
    </source>
</evidence>
<keyword evidence="3" id="KW-1185">Reference proteome</keyword>
<gene>
    <name evidence="2" type="ORF">SDJN03_23938</name>
</gene>
<keyword evidence="1" id="KW-0732">Signal</keyword>
<comment type="caution">
    <text evidence="2">The sequence shown here is derived from an EMBL/GenBank/DDBJ whole genome shotgun (WGS) entry which is preliminary data.</text>
</comment>
<reference evidence="2 3" key="1">
    <citation type="journal article" date="2021" name="Hortic Res">
        <title>The domestication of Cucurbita argyrosperma as revealed by the genome of its wild relative.</title>
        <authorList>
            <person name="Barrera-Redondo J."/>
            <person name="Sanchez-de la Vega G."/>
            <person name="Aguirre-Liguori J.A."/>
            <person name="Castellanos-Morales G."/>
            <person name="Gutierrez-Guerrero Y.T."/>
            <person name="Aguirre-Dugua X."/>
            <person name="Aguirre-Planter E."/>
            <person name="Tenaillon M.I."/>
            <person name="Lira-Saade R."/>
            <person name="Eguiarte L.E."/>
        </authorList>
    </citation>
    <scope>NUCLEOTIDE SEQUENCE [LARGE SCALE GENOMIC DNA]</scope>
    <source>
        <strain evidence="2">JBR-2021</strain>
    </source>
</reference>
<feature type="non-terminal residue" evidence="2">
    <location>
        <position position="1"/>
    </location>
</feature>
<feature type="signal peptide" evidence="1">
    <location>
        <begin position="1"/>
        <end position="24"/>
    </location>
</feature>